<comment type="function">
    <text evidence="9">Catalyzes the reduction of all-trans-retinal to all-trans-retinol in the presence of NADPH.</text>
</comment>
<evidence type="ECO:0000256" key="1">
    <source>
        <dbReference type="ARBA" id="ARBA00004141"/>
    </source>
</evidence>
<dbReference type="PANTHER" id="PTHR24322:SF483">
    <property type="entry name" value="SHORT-CHAIN DEHYDROGENASE_REDUCTASE 3"/>
    <property type="match status" value="1"/>
</dbReference>
<reference evidence="15" key="1">
    <citation type="journal article" date="2023" name="Mol. Biol. Evol.">
        <title>Third-Generation Sequencing Reveals the Adaptive Role of the Epigenome in Three Deep-Sea Polychaetes.</title>
        <authorList>
            <person name="Perez M."/>
            <person name="Aroh O."/>
            <person name="Sun Y."/>
            <person name="Lan Y."/>
            <person name="Juniper S.K."/>
            <person name="Young C.R."/>
            <person name="Angers B."/>
            <person name="Qian P.Y."/>
        </authorList>
    </citation>
    <scope>NUCLEOTIDE SEQUENCE</scope>
    <source>
        <strain evidence="15">R07B-5</strain>
    </source>
</reference>
<evidence type="ECO:0000313" key="16">
    <source>
        <dbReference type="Proteomes" id="UP001209878"/>
    </source>
</evidence>
<protein>
    <recommendedName>
        <fullName evidence="10">Short-chain dehydrogenase/reductase 3</fullName>
    </recommendedName>
    <alternativeName>
        <fullName evidence="11">Retinal short-chain dehydrogenase/reductase 1</fullName>
    </alternativeName>
</protein>
<dbReference type="GO" id="GO:0005811">
    <property type="term" value="C:lipid droplet"/>
    <property type="evidence" value="ECO:0007669"/>
    <property type="project" value="TreeGrafter"/>
</dbReference>
<dbReference type="PANTHER" id="PTHR24322">
    <property type="entry name" value="PKSB"/>
    <property type="match status" value="1"/>
</dbReference>
<dbReference type="InterPro" id="IPR036291">
    <property type="entry name" value="NAD(P)-bd_dom_sf"/>
</dbReference>
<dbReference type="SMART" id="SM00822">
    <property type="entry name" value="PKS_KR"/>
    <property type="match status" value="1"/>
</dbReference>
<dbReference type="CDD" id="cd05339">
    <property type="entry name" value="17beta-HSDXI-like_SDR_c"/>
    <property type="match status" value="1"/>
</dbReference>
<proteinExistence type="inferred from homology"/>
<evidence type="ECO:0000256" key="13">
    <source>
        <dbReference type="SAM" id="Phobius"/>
    </source>
</evidence>
<dbReference type="PRINTS" id="PR00080">
    <property type="entry name" value="SDRFAMILY"/>
</dbReference>
<keyword evidence="3 13" id="KW-0812">Transmembrane</keyword>
<organism evidence="15 16">
    <name type="scientific">Ridgeia piscesae</name>
    <name type="common">Tubeworm</name>
    <dbReference type="NCBI Taxonomy" id="27915"/>
    <lineage>
        <taxon>Eukaryota</taxon>
        <taxon>Metazoa</taxon>
        <taxon>Spiralia</taxon>
        <taxon>Lophotrochozoa</taxon>
        <taxon>Annelida</taxon>
        <taxon>Polychaeta</taxon>
        <taxon>Sedentaria</taxon>
        <taxon>Canalipalpata</taxon>
        <taxon>Sabellida</taxon>
        <taxon>Siboglinidae</taxon>
        <taxon>Ridgeia</taxon>
    </lineage>
</organism>
<evidence type="ECO:0000256" key="4">
    <source>
        <dbReference type="ARBA" id="ARBA00022857"/>
    </source>
</evidence>
<dbReference type="PROSITE" id="PS00061">
    <property type="entry name" value="ADH_SHORT"/>
    <property type="match status" value="1"/>
</dbReference>
<dbReference type="Pfam" id="PF00106">
    <property type="entry name" value="adh_short"/>
    <property type="match status" value="1"/>
</dbReference>
<dbReference type="AlphaFoldDB" id="A0AAD9NKZ1"/>
<dbReference type="InterPro" id="IPR002347">
    <property type="entry name" value="SDR_fam"/>
</dbReference>
<dbReference type="InterPro" id="IPR057326">
    <property type="entry name" value="KR_dom"/>
</dbReference>
<comment type="similarity">
    <text evidence="2 12">Belongs to the short-chain dehydrogenases/reductases (SDR) family.</text>
</comment>
<comment type="subcellular location">
    <subcellularLocation>
        <location evidence="1">Membrane</location>
        <topology evidence="1">Multi-pass membrane protein</topology>
    </subcellularLocation>
</comment>
<dbReference type="EMBL" id="JAODUO010000991">
    <property type="protein sequence ID" value="KAK2172121.1"/>
    <property type="molecule type" value="Genomic_DNA"/>
</dbReference>
<evidence type="ECO:0000256" key="7">
    <source>
        <dbReference type="ARBA" id="ARBA00023098"/>
    </source>
</evidence>
<gene>
    <name evidence="15" type="ORF">NP493_991g00062</name>
</gene>
<dbReference type="Proteomes" id="UP001209878">
    <property type="component" value="Unassembled WGS sequence"/>
</dbReference>
<dbReference type="SUPFAM" id="SSF51735">
    <property type="entry name" value="NAD(P)-binding Rossmann-fold domains"/>
    <property type="match status" value="1"/>
</dbReference>
<evidence type="ECO:0000256" key="3">
    <source>
        <dbReference type="ARBA" id="ARBA00022692"/>
    </source>
</evidence>
<evidence type="ECO:0000256" key="10">
    <source>
        <dbReference type="ARBA" id="ARBA00068717"/>
    </source>
</evidence>
<feature type="domain" description="Ketoreductase" evidence="14">
    <location>
        <begin position="52"/>
        <end position="228"/>
    </location>
</feature>
<feature type="transmembrane region" description="Helical" evidence="13">
    <location>
        <begin position="12"/>
        <end position="31"/>
    </location>
</feature>
<name>A0AAD9NKZ1_RIDPI</name>
<keyword evidence="16" id="KW-1185">Reference proteome</keyword>
<evidence type="ECO:0000313" key="15">
    <source>
        <dbReference type="EMBL" id="KAK2172121.1"/>
    </source>
</evidence>
<evidence type="ECO:0000256" key="11">
    <source>
        <dbReference type="ARBA" id="ARBA00082544"/>
    </source>
</evidence>
<keyword evidence="7" id="KW-0443">Lipid metabolism</keyword>
<dbReference type="GO" id="GO:0016020">
    <property type="term" value="C:membrane"/>
    <property type="evidence" value="ECO:0007669"/>
    <property type="project" value="UniProtKB-SubCell"/>
</dbReference>
<evidence type="ECO:0000256" key="2">
    <source>
        <dbReference type="ARBA" id="ARBA00006484"/>
    </source>
</evidence>
<dbReference type="PRINTS" id="PR00081">
    <property type="entry name" value="GDHRDH"/>
</dbReference>
<keyword evidence="8 13" id="KW-0472">Membrane</keyword>
<accession>A0AAD9NKZ1</accession>
<keyword evidence="5 13" id="KW-1133">Transmembrane helix</keyword>
<dbReference type="GO" id="GO:0052650">
    <property type="term" value="F:all-trans-retinol dehydrogenase (NADP+) activity"/>
    <property type="evidence" value="ECO:0007669"/>
    <property type="project" value="UniProtKB-ARBA"/>
</dbReference>
<evidence type="ECO:0000256" key="6">
    <source>
        <dbReference type="ARBA" id="ARBA00023002"/>
    </source>
</evidence>
<dbReference type="Gene3D" id="3.40.50.720">
    <property type="entry name" value="NAD(P)-binding Rossmann-like Domain"/>
    <property type="match status" value="1"/>
</dbReference>
<comment type="caution">
    <text evidence="15">The sequence shown here is derived from an EMBL/GenBank/DDBJ whole genome shotgun (WGS) entry which is preliminary data.</text>
</comment>
<evidence type="ECO:0000256" key="5">
    <source>
        <dbReference type="ARBA" id="ARBA00022989"/>
    </source>
</evidence>
<evidence type="ECO:0000256" key="12">
    <source>
        <dbReference type="RuleBase" id="RU000363"/>
    </source>
</evidence>
<evidence type="ECO:0000256" key="9">
    <source>
        <dbReference type="ARBA" id="ARBA00059620"/>
    </source>
</evidence>
<evidence type="ECO:0000259" key="14">
    <source>
        <dbReference type="SMART" id="SM00822"/>
    </source>
</evidence>
<dbReference type="FunFam" id="3.40.50.720:FF:000131">
    <property type="entry name" value="Short-chain dehydrogenase/reductase 3"/>
    <property type="match status" value="1"/>
</dbReference>
<keyword evidence="6" id="KW-0560">Oxidoreductase</keyword>
<evidence type="ECO:0000256" key="8">
    <source>
        <dbReference type="ARBA" id="ARBA00023136"/>
    </source>
</evidence>
<keyword evidence="4" id="KW-0521">NADP</keyword>
<dbReference type="InterPro" id="IPR020904">
    <property type="entry name" value="Sc_DH/Rdtase_CS"/>
</dbReference>
<sequence>MFVKMSTKQNSFVSSISEFVIVAFQVIYIVIRSCMANLLWFVDKNYKGIQDDVVLITGGGQGIGRQLAVEFAKHKPKQIILWGISEDRLAATATAVSLHRVPCQYMICDVSDRQQVVAKAKKVQELFGRVDILVNNAGIVFGNSFVDSVPEEVKKTVSVNTLGQIWMMKAFVPDMIDRNHGHIVSMNSMLGLMGLAGAADYAASKHALTGYMESLQVELVSEKKMGVHITSVHPYMVDTGMFAGCTTRFPWIFPELHKEYVATKILEAVLTNQPVLLLPRVMYLAVVAKSILPVEAVLLLYRYVGVDCSMDSFHGNKNKPITEKSD</sequence>